<dbReference type="PROSITE" id="PS51352">
    <property type="entry name" value="THIOREDOXIN_2"/>
    <property type="match status" value="1"/>
</dbReference>
<dbReference type="AlphaFoldDB" id="A0A1I3AP79"/>
<dbReference type="CDD" id="cd02966">
    <property type="entry name" value="TlpA_like_family"/>
    <property type="match status" value="1"/>
</dbReference>
<accession>A0A1I3AP79</accession>
<dbReference type="InterPro" id="IPR013766">
    <property type="entry name" value="Thioredoxin_domain"/>
</dbReference>
<dbReference type="GO" id="GO:0017004">
    <property type="term" value="P:cytochrome complex assembly"/>
    <property type="evidence" value="ECO:0007669"/>
    <property type="project" value="UniProtKB-KW"/>
</dbReference>
<evidence type="ECO:0000259" key="5">
    <source>
        <dbReference type="PROSITE" id="PS51352"/>
    </source>
</evidence>
<dbReference type="InterPro" id="IPR012336">
    <property type="entry name" value="Thioredoxin-like_fold"/>
</dbReference>
<keyword evidence="3" id="KW-1015">Disulfide bond</keyword>
<keyword evidence="2" id="KW-0201">Cytochrome c-type biogenesis</keyword>
<dbReference type="PANTHER" id="PTHR42852:SF6">
    <property type="entry name" value="THIOL:DISULFIDE INTERCHANGE PROTEIN DSBE"/>
    <property type="match status" value="1"/>
</dbReference>
<keyword evidence="7" id="KW-1185">Reference proteome</keyword>
<evidence type="ECO:0000313" key="7">
    <source>
        <dbReference type="Proteomes" id="UP000199666"/>
    </source>
</evidence>
<keyword evidence="4" id="KW-0676">Redox-active center</keyword>
<proteinExistence type="predicted"/>
<reference evidence="6 7" key="1">
    <citation type="submission" date="2016-10" db="EMBL/GenBank/DDBJ databases">
        <authorList>
            <person name="de Groot N.N."/>
        </authorList>
    </citation>
    <scope>NUCLEOTIDE SEQUENCE [LARGE SCALE GENOMIC DNA]</scope>
    <source>
        <strain evidence="6 7">DSM 18684</strain>
    </source>
</reference>
<evidence type="ECO:0000256" key="3">
    <source>
        <dbReference type="ARBA" id="ARBA00023157"/>
    </source>
</evidence>
<dbReference type="InterPro" id="IPR050553">
    <property type="entry name" value="Thioredoxin_ResA/DsbE_sf"/>
</dbReference>
<name>A0A1I3AP79_9SPHI</name>
<dbReference type="OrthoDB" id="9815205at2"/>
<dbReference type="STRING" id="414048.SAMN04489864_1167"/>
<dbReference type="PANTHER" id="PTHR42852">
    <property type="entry name" value="THIOL:DISULFIDE INTERCHANGE PROTEIN DSBE"/>
    <property type="match status" value="1"/>
</dbReference>
<evidence type="ECO:0000313" key="6">
    <source>
        <dbReference type="EMBL" id="SFH51141.1"/>
    </source>
</evidence>
<feature type="domain" description="Thioredoxin" evidence="5">
    <location>
        <begin position="382"/>
        <end position="528"/>
    </location>
</feature>
<dbReference type="GO" id="GO:0030313">
    <property type="term" value="C:cell envelope"/>
    <property type="evidence" value="ECO:0007669"/>
    <property type="project" value="UniProtKB-SubCell"/>
</dbReference>
<dbReference type="EMBL" id="FOPP01000016">
    <property type="protein sequence ID" value="SFH51141.1"/>
    <property type="molecule type" value="Genomic_DNA"/>
</dbReference>
<dbReference type="SUPFAM" id="SSF52833">
    <property type="entry name" value="Thioredoxin-like"/>
    <property type="match status" value="1"/>
</dbReference>
<sequence>MMFNKLSNIIGFWCLGMFCAFLPNIIFAQKIEDVKKKTASAVIYGEISNNVDVDTVEVIINEKFITSNYPSSHRYRIGTTRGNLFQGNMKERTFEVKLPPFLNPVQISLRTKAHGVINDFVVEPGDSVLFRISALKLQVSMGFMGKSAEKFRVQRELAEAALADKIQQKEVMISLGGNQTREEFLADSLKLHLFQTAQQKAKTGYGRVLQYLNPGTEEIDYLLRYLQDDFKKTAQWKTLMRNKGEISEKFYNLLYSNTIGEFLSMRIGFLGNYIKMKDKRVDSAYHKFLQDYPLVPNDQQQYSQPYINYLMKRMIVVSAKEQKPFIDIVCQELTGAIRDRVIARYVFNNYKHVSDSVGLITKALEIIKTPWLRDELKHILENSSVGKLVNFELPDTKNKFTKMSDFKGKVVLLDFWFTGCSPCKWLYQSQLKKLEQHFKNTDKFVKIAISVDKDQSKWLKSVSEGEYTSPSGVNLTTGGDHHQLIKEFDVRSYPYLMLVDQDGKLVRSSGLSSLTTEQLIKEIENLIK</sequence>
<dbReference type="GO" id="GO:0016853">
    <property type="term" value="F:isomerase activity"/>
    <property type="evidence" value="ECO:0007669"/>
    <property type="project" value="UniProtKB-KW"/>
</dbReference>
<dbReference type="Gene3D" id="3.40.30.10">
    <property type="entry name" value="Glutaredoxin"/>
    <property type="match status" value="1"/>
</dbReference>
<evidence type="ECO:0000256" key="1">
    <source>
        <dbReference type="ARBA" id="ARBA00004196"/>
    </source>
</evidence>
<evidence type="ECO:0000256" key="4">
    <source>
        <dbReference type="ARBA" id="ARBA00023284"/>
    </source>
</evidence>
<organism evidence="6 7">
    <name type="scientific">Pedobacter insulae</name>
    <dbReference type="NCBI Taxonomy" id="414048"/>
    <lineage>
        <taxon>Bacteria</taxon>
        <taxon>Pseudomonadati</taxon>
        <taxon>Bacteroidota</taxon>
        <taxon>Sphingobacteriia</taxon>
        <taxon>Sphingobacteriales</taxon>
        <taxon>Sphingobacteriaceae</taxon>
        <taxon>Pedobacter</taxon>
    </lineage>
</organism>
<evidence type="ECO:0000256" key="2">
    <source>
        <dbReference type="ARBA" id="ARBA00022748"/>
    </source>
</evidence>
<keyword evidence="6" id="KW-0413">Isomerase</keyword>
<dbReference type="Proteomes" id="UP000199666">
    <property type="component" value="Unassembled WGS sequence"/>
</dbReference>
<dbReference type="Pfam" id="PF13905">
    <property type="entry name" value="Thioredoxin_8"/>
    <property type="match status" value="1"/>
</dbReference>
<protein>
    <submittedName>
        <fullName evidence="6">Thiol-disulfide isomerase or thioredoxin</fullName>
    </submittedName>
</protein>
<dbReference type="RefSeq" id="WP_090998247.1">
    <property type="nucleotide sequence ID" value="NZ_FOPP01000016.1"/>
</dbReference>
<comment type="subcellular location">
    <subcellularLocation>
        <location evidence="1">Cell envelope</location>
    </subcellularLocation>
</comment>
<gene>
    <name evidence="6" type="ORF">SAMN04489864_1167</name>
</gene>
<dbReference type="InterPro" id="IPR036249">
    <property type="entry name" value="Thioredoxin-like_sf"/>
</dbReference>